<gene>
    <name evidence="1" type="ORF">FA95DRAFT_1466625</name>
</gene>
<accession>A0ACB8QZW5</accession>
<sequence length="133" mass="15563">VPRLKYEQQSMKHWIARLLTRPRLEAHLREAFRRPPKTPMEDIWDGDWLHRILDPKGKPFLPGPKKEIRLVFSFSVDGFNPFHMKQAKQKVSSTGLWMVCLNLPPHLCFLPENMFLVGVLPTKPALDEMNHSL</sequence>
<comment type="caution">
    <text evidence="1">The sequence shown here is derived from an EMBL/GenBank/DDBJ whole genome shotgun (WGS) entry which is preliminary data.</text>
</comment>
<evidence type="ECO:0000313" key="1">
    <source>
        <dbReference type="EMBL" id="KAI0037421.1"/>
    </source>
</evidence>
<name>A0ACB8QZW5_9AGAM</name>
<reference evidence="1" key="2">
    <citation type="journal article" date="2022" name="New Phytol.">
        <title>Evolutionary transition to the ectomycorrhizal habit in the genomes of a hyperdiverse lineage of mushroom-forming fungi.</title>
        <authorList>
            <person name="Looney B."/>
            <person name="Miyauchi S."/>
            <person name="Morin E."/>
            <person name="Drula E."/>
            <person name="Courty P.E."/>
            <person name="Kohler A."/>
            <person name="Kuo A."/>
            <person name="LaButti K."/>
            <person name="Pangilinan J."/>
            <person name="Lipzen A."/>
            <person name="Riley R."/>
            <person name="Andreopoulos W."/>
            <person name="He G."/>
            <person name="Johnson J."/>
            <person name="Nolan M."/>
            <person name="Tritt A."/>
            <person name="Barry K.W."/>
            <person name="Grigoriev I.V."/>
            <person name="Nagy L.G."/>
            <person name="Hibbett D."/>
            <person name="Henrissat B."/>
            <person name="Matheny P.B."/>
            <person name="Labbe J."/>
            <person name="Martin F.M."/>
        </authorList>
    </citation>
    <scope>NUCLEOTIDE SEQUENCE</scope>
    <source>
        <strain evidence="1">FP105234-sp</strain>
    </source>
</reference>
<protein>
    <submittedName>
        <fullName evidence="1">Uncharacterized protein</fullName>
    </submittedName>
</protein>
<proteinExistence type="predicted"/>
<feature type="non-terminal residue" evidence="1">
    <location>
        <position position="1"/>
    </location>
</feature>
<reference evidence="1" key="1">
    <citation type="submission" date="2021-02" db="EMBL/GenBank/DDBJ databases">
        <authorList>
            <consortium name="DOE Joint Genome Institute"/>
            <person name="Ahrendt S."/>
            <person name="Looney B.P."/>
            <person name="Miyauchi S."/>
            <person name="Morin E."/>
            <person name="Drula E."/>
            <person name="Courty P.E."/>
            <person name="Chicoki N."/>
            <person name="Fauchery L."/>
            <person name="Kohler A."/>
            <person name="Kuo A."/>
            <person name="Labutti K."/>
            <person name="Pangilinan J."/>
            <person name="Lipzen A."/>
            <person name="Riley R."/>
            <person name="Andreopoulos W."/>
            <person name="He G."/>
            <person name="Johnson J."/>
            <person name="Barry K.W."/>
            <person name="Grigoriev I.V."/>
            <person name="Nagy L."/>
            <person name="Hibbett D."/>
            <person name="Henrissat B."/>
            <person name="Matheny P.B."/>
            <person name="Labbe J."/>
            <person name="Martin F."/>
        </authorList>
    </citation>
    <scope>NUCLEOTIDE SEQUENCE</scope>
    <source>
        <strain evidence="1">FP105234-sp</strain>
    </source>
</reference>
<feature type="non-terminal residue" evidence="1">
    <location>
        <position position="133"/>
    </location>
</feature>
<dbReference type="Proteomes" id="UP000814033">
    <property type="component" value="Unassembled WGS sequence"/>
</dbReference>
<evidence type="ECO:0000313" key="2">
    <source>
        <dbReference type="Proteomes" id="UP000814033"/>
    </source>
</evidence>
<dbReference type="EMBL" id="MU276974">
    <property type="protein sequence ID" value="KAI0037421.1"/>
    <property type="molecule type" value="Genomic_DNA"/>
</dbReference>
<organism evidence="1 2">
    <name type="scientific">Auriscalpium vulgare</name>
    <dbReference type="NCBI Taxonomy" id="40419"/>
    <lineage>
        <taxon>Eukaryota</taxon>
        <taxon>Fungi</taxon>
        <taxon>Dikarya</taxon>
        <taxon>Basidiomycota</taxon>
        <taxon>Agaricomycotina</taxon>
        <taxon>Agaricomycetes</taxon>
        <taxon>Russulales</taxon>
        <taxon>Auriscalpiaceae</taxon>
        <taxon>Auriscalpium</taxon>
    </lineage>
</organism>
<keyword evidence="2" id="KW-1185">Reference proteome</keyword>